<evidence type="ECO:0000313" key="2">
    <source>
        <dbReference type="Proteomes" id="UP001180556"/>
    </source>
</evidence>
<evidence type="ECO:0000313" key="1">
    <source>
        <dbReference type="EMBL" id="MDT0493397.1"/>
    </source>
</evidence>
<accession>A0ABU2W6C9</accession>
<name>A0ABU2W6C9_9ACTN</name>
<dbReference type="RefSeq" id="WP_311603566.1">
    <property type="nucleotide sequence ID" value="NZ_JAVRFG010000032.1"/>
</dbReference>
<protein>
    <submittedName>
        <fullName evidence="1">Uncharacterized protein</fullName>
    </submittedName>
</protein>
<keyword evidence="2" id="KW-1185">Reference proteome</keyword>
<gene>
    <name evidence="1" type="ORF">RM717_23120</name>
</gene>
<organism evidence="1 2">
    <name type="scientific">Streptomyces stephensoniae</name>
    <dbReference type="NCBI Taxonomy" id="3375367"/>
    <lineage>
        <taxon>Bacteria</taxon>
        <taxon>Bacillati</taxon>
        <taxon>Actinomycetota</taxon>
        <taxon>Actinomycetes</taxon>
        <taxon>Kitasatosporales</taxon>
        <taxon>Streptomycetaceae</taxon>
        <taxon>Streptomyces</taxon>
    </lineage>
</organism>
<sequence>MTLLLFNGVFDVIELQMAESDAGEVENFEVPGSRAGVPLSWQEARKALYGTQRDEVLSEAIWRRAVYRARRDGTPEGLEQLRVLWLALPGLRRTVRRASFRLYADRRELEAEAMLSLVEVLDAVEPQASHLGRSLVGTACNRVWAAAGRMAKETPMADVPLSPGALDAVSPYGDEPALVPPGGGWELLIDPPARADGLAASIRFTAPSAQLQNEWLSDLAGSIGLGDIVHRARRPGEGTRVGTLSLRPAGDGR</sequence>
<dbReference type="EMBL" id="JAVRFG010000032">
    <property type="protein sequence ID" value="MDT0493397.1"/>
    <property type="molecule type" value="Genomic_DNA"/>
</dbReference>
<dbReference type="Proteomes" id="UP001180556">
    <property type="component" value="Unassembled WGS sequence"/>
</dbReference>
<comment type="caution">
    <text evidence="1">The sequence shown here is derived from an EMBL/GenBank/DDBJ whole genome shotgun (WGS) entry which is preliminary data.</text>
</comment>
<reference evidence="2" key="1">
    <citation type="submission" date="2023-07" db="EMBL/GenBank/DDBJ databases">
        <title>30 novel species of actinomycetes from the DSMZ collection.</title>
        <authorList>
            <person name="Nouioui I."/>
        </authorList>
    </citation>
    <scope>NUCLEOTIDE SEQUENCE [LARGE SCALE GENOMIC DNA]</scope>
    <source>
        <strain evidence="2">DSM 40932</strain>
    </source>
</reference>
<proteinExistence type="predicted"/>